<sequence>MVNQRIRSSRTRDSAGSPVTKLSSTNQLLHEDKQLLFIGDVQGACNQKRQLVLAQTTTKTGRINHRSDFEMAIRFSFIKSIVISQVKPIQYHQHEKIS</sequence>
<protein>
    <submittedName>
        <fullName evidence="2">Uncharacterized protein</fullName>
    </submittedName>
</protein>
<evidence type="ECO:0000313" key="3">
    <source>
        <dbReference type="Proteomes" id="UP000008068"/>
    </source>
</evidence>
<evidence type="ECO:0000313" key="2">
    <source>
        <dbReference type="EMBL" id="EGT38802.1"/>
    </source>
</evidence>
<evidence type="ECO:0000256" key="1">
    <source>
        <dbReference type="SAM" id="MobiDB-lite"/>
    </source>
</evidence>
<reference evidence="3" key="1">
    <citation type="submission" date="2011-07" db="EMBL/GenBank/DDBJ databases">
        <authorList>
            <consortium name="Caenorhabditis brenneri Sequencing and Analysis Consortium"/>
            <person name="Wilson R.K."/>
        </authorList>
    </citation>
    <scope>NUCLEOTIDE SEQUENCE [LARGE SCALE GENOMIC DNA]</scope>
    <source>
        <strain evidence="3">PB2801</strain>
    </source>
</reference>
<proteinExistence type="predicted"/>
<feature type="region of interest" description="Disordered" evidence="1">
    <location>
        <begin position="1"/>
        <end position="25"/>
    </location>
</feature>
<organism evidence="3">
    <name type="scientific">Caenorhabditis brenneri</name>
    <name type="common">Nematode worm</name>
    <dbReference type="NCBI Taxonomy" id="135651"/>
    <lineage>
        <taxon>Eukaryota</taxon>
        <taxon>Metazoa</taxon>
        <taxon>Ecdysozoa</taxon>
        <taxon>Nematoda</taxon>
        <taxon>Chromadorea</taxon>
        <taxon>Rhabditida</taxon>
        <taxon>Rhabditina</taxon>
        <taxon>Rhabditomorpha</taxon>
        <taxon>Rhabditoidea</taxon>
        <taxon>Rhabditidae</taxon>
        <taxon>Peloderinae</taxon>
        <taxon>Caenorhabditis</taxon>
    </lineage>
</organism>
<dbReference type="Proteomes" id="UP000008068">
    <property type="component" value="Unassembled WGS sequence"/>
</dbReference>
<gene>
    <name evidence="2" type="ORF">CAEBREN_12983</name>
</gene>
<dbReference type="AlphaFoldDB" id="G0NWG7"/>
<dbReference type="InParanoid" id="G0NWG7"/>
<dbReference type="HOGENOM" id="CLU_2335476_0_0_1"/>
<name>G0NWG7_CAEBE</name>
<keyword evidence="3" id="KW-1185">Reference proteome</keyword>
<accession>G0NWG7</accession>
<dbReference type="EMBL" id="GL379964">
    <property type="protein sequence ID" value="EGT38802.1"/>
    <property type="molecule type" value="Genomic_DNA"/>
</dbReference>